<name>A0ABR7HWW3_9FIRM</name>
<dbReference type="EMBL" id="JACOPR010000014">
    <property type="protein sequence ID" value="MBC5732005.1"/>
    <property type="molecule type" value="Genomic_DNA"/>
</dbReference>
<dbReference type="RefSeq" id="WP_186964376.1">
    <property type="nucleotide sequence ID" value="NZ_JACOPR010000014.1"/>
</dbReference>
<sequence length="163" mass="17335">MKLSVLYFSRSGHTRDMAEEIVSGMNSVEGAQARAFSLDAIDEDFLRESSCVVLGTPSYLACMAGQVKTWLDTESGKYGLAGKLGGAFATADYVHGGGDMAVQGILTHFMVRGMLVYSGGGSWGKPYIHLGPVAISDDLAKYAPTFRAYGTRMASKALELFGA</sequence>
<dbReference type="Pfam" id="PF03358">
    <property type="entry name" value="FMN_red"/>
    <property type="match status" value="1"/>
</dbReference>
<comment type="caution">
    <text evidence="2">The sequence shown here is derived from an EMBL/GenBank/DDBJ whole genome shotgun (WGS) entry which is preliminary data.</text>
</comment>
<organism evidence="2 3">
    <name type="scientific">Pseudoflavonifractor hominis</name>
    <dbReference type="NCBI Taxonomy" id="2763059"/>
    <lineage>
        <taxon>Bacteria</taxon>
        <taxon>Bacillati</taxon>
        <taxon>Bacillota</taxon>
        <taxon>Clostridia</taxon>
        <taxon>Eubacteriales</taxon>
        <taxon>Oscillospiraceae</taxon>
        <taxon>Pseudoflavonifractor</taxon>
    </lineage>
</organism>
<dbReference type="InterPro" id="IPR001226">
    <property type="entry name" value="Flavodoxin_CS"/>
</dbReference>
<dbReference type="Proteomes" id="UP000660021">
    <property type="component" value="Unassembled WGS sequence"/>
</dbReference>
<reference evidence="2 3" key="1">
    <citation type="submission" date="2020-08" db="EMBL/GenBank/DDBJ databases">
        <title>Genome public.</title>
        <authorList>
            <person name="Liu C."/>
            <person name="Sun Q."/>
        </authorList>
    </citation>
    <scope>NUCLEOTIDE SEQUENCE [LARGE SCALE GENOMIC DNA]</scope>
    <source>
        <strain evidence="2 3">New-38</strain>
    </source>
</reference>
<proteinExistence type="predicted"/>
<evidence type="ECO:0000313" key="3">
    <source>
        <dbReference type="Proteomes" id="UP000660021"/>
    </source>
</evidence>
<dbReference type="PROSITE" id="PS00201">
    <property type="entry name" value="FLAVODOXIN"/>
    <property type="match status" value="1"/>
</dbReference>
<feature type="domain" description="Flavodoxin-like" evidence="1">
    <location>
        <begin position="3"/>
        <end position="163"/>
    </location>
</feature>
<evidence type="ECO:0000259" key="1">
    <source>
        <dbReference type="PROSITE" id="PS50902"/>
    </source>
</evidence>
<protein>
    <submittedName>
        <fullName evidence="2">Flavodoxin family protein</fullName>
    </submittedName>
</protein>
<dbReference type="PROSITE" id="PS50902">
    <property type="entry name" value="FLAVODOXIN_LIKE"/>
    <property type="match status" value="1"/>
</dbReference>
<dbReference type="InterPro" id="IPR029039">
    <property type="entry name" value="Flavoprotein-like_sf"/>
</dbReference>
<dbReference type="InterPro" id="IPR008254">
    <property type="entry name" value="Flavodoxin/NO_synth"/>
</dbReference>
<dbReference type="SUPFAM" id="SSF52218">
    <property type="entry name" value="Flavoproteins"/>
    <property type="match status" value="1"/>
</dbReference>
<accession>A0ABR7HWW3</accession>
<keyword evidence="3" id="KW-1185">Reference proteome</keyword>
<dbReference type="Gene3D" id="3.40.50.360">
    <property type="match status" value="1"/>
</dbReference>
<evidence type="ECO:0000313" key="2">
    <source>
        <dbReference type="EMBL" id="MBC5732005.1"/>
    </source>
</evidence>
<gene>
    <name evidence="2" type="ORF">H8S34_14390</name>
</gene>
<dbReference type="InterPro" id="IPR005025">
    <property type="entry name" value="FMN_Rdtase-like_dom"/>
</dbReference>